<reference evidence="12 13" key="1">
    <citation type="journal article" date="2015" name="Environ. Microbiol.">
        <title>Genome analyses suggest the presence of polyploidy and recent human-driven expansions in eight global populations of the honeybee pathogen Nosema ceranae.</title>
        <authorList>
            <person name="Pelin A."/>
            <person name="Selman M."/>
            <person name="Aris-Brosou S."/>
            <person name="Farinelli L."/>
            <person name="Corradi N."/>
        </authorList>
    </citation>
    <scope>NUCLEOTIDE SEQUENCE [LARGE SCALE GENOMIC DNA]</scope>
    <source>
        <strain evidence="12 13">PA08 1199</strain>
    </source>
</reference>
<dbReference type="GeneID" id="36320670"/>
<dbReference type="EMBL" id="JPQZ01000047">
    <property type="protein sequence ID" value="KKO74752.1"/>
    <property type="molecule type" value="Genomic_DNA"/>
</dbReference>
<dbReference type="Pfam" id="PF08234">
    <property type="entry name" value="Spindle_Spc25"/>
    <property type="match status" value="1"/>
</dbReference>
<keyword evidence="13" id="KW-1185">Reference proteome</keyword>
<comment type="subcellular location">
    <subcellularLocation>
        <location evidence="9">Nucleus</location>
    </subcellularLocation>
    <subcellularLocation>
        <location evidence="9">Chromosome</location>
        <location evidence="9">Centromere</location>
        <location evidence="9">Kinetochore</location>
    </subcellularLocation>
</comment>
<evidence type="ECO:0000256" key="3">
    <source>
        <dbReference type="ARBA" id="ARBA00022618"/>
    </source>
</evidence>
<evidence type="ECO:0000256" key="2">
    <source>
        <dbReference type="ARBA" id="ARBA00022454"/>
    </source>
</evidence>
<dbReference type="GO" id="GO:0007059">
    <property type="term" value="P:chromosome segregation"/>
    <property type="evidence" value="ECO:0007669"/>
    <property type="project" value="InterPro"/>
</dbReference>
<feature type="domain" description="Chromosome segregation protein Spc25 C-terminal" evidence="11">
    <location>
        <begin position="163"/>
        <end position="230"/>
    </location>
</feature>
<dbReference type="Gene3D" id="3.30.457.50">
    <property type="entry name" value="Chromosome segregation protein Spc25"/>
    <property type="match status" value="1"/>
</dbReference>
<name>A0A0F9YQ14_9MICR</name>
<evidence type="ECO:0000256" key="1">
    <source>
        <dbReference type="ARBA" id="ARBA00006379"/>
    </source>
</evidence>
<evidence type="ECO:0000259" key="11">
    <source>
        <dbReference type="Pfam" id="PF08234"/>
    </source>
</evidence>
<keyword evidence="3 9" id="KW-0132">Cell division</keyword>
<evidence type="ECO:0000256" key="6">
    <source>
        <dbReference type="ARBA" id="ARBA00023054"/>
    </source>
</evidence>
<evidence type="ECO:0000256" key="8">
    <source>
        <dbReference type="ARBA" id="ARBA00023328"/>
    </source>
</evidence>
<evidence type="ECO:0000313" key="13">
    <source>
        <dbReference type="Proteomes" id="UP000034350"/>
    </source>
</evidence>
<comment type="caution">
    <text evidence="12">The sequence shown here is derived from an EMBL/GenBank/DDBJ whole genome shotgun (WGS) entry which is preliminary data.</text>
</comment>
<dbReference type="AlphaFoldDB" id="A0A0F9YQ14"/>
<evidence type="ECO:0000256" key="5">
    <source>
        <dbReference type="ARBA" id="ARBA00022838"/>
    </source>
</evidence>
<proteinExistence type="inferred from homology"/>
<evidence type="ECO:0000256" key="7">
    <source>
        <dbReference type="ARBA" id="ARBA00023306"/>
    </source>
</evidence>
<protein>
    <recommendedName>
        <fullName evidence="9">Kinetochore protein SPC25</fullName>
    </recommendedName>
</protein>
<dbReference type="VEuPathDB" id="MicrosporidiaDB:AAJ76_4700017172"/>
<evidence type="ECO:0000256" key="9">
    <source>
        <dbReference type="RuleBase" id="RU367150"/>
    </source>
</evidence>
<sequence>MHKLSEEMNNIEKIKNIINDIEYEFETQKNEIEKAITSLKDLIKNERFDFENKKLKSNKKYANLKELYNKLLDEKNYNLTLINNDQNDLLAIENENFDLRGQIEKQEINNAELRRSLEHKKVSAIDSKKKLDLLYKSNQTKESKLISKVSECKKYLGLDFNVVEGNKIKVLFNKFCKDETFECYVVLDLSDGYNIIDIYPKVINIERYSTNLKDKTRFFELIQDVRKIFVKEYCK</sequence>
<dbReference type="InterPro" id="IPR013255">
    <property type="entry name" value="Spc25_C"/>
</dbReference>
<dbReference type="CDD" id="cd23784">
    <property type="entry name" value="RWD_Spc25"/>
    <property type="match status" value="1"/>
</dbReference>
<dbReference type="GO" id="GO:0051301">
    <property type="term" value="P:cell division"/>
    <property type="evidence" value="ECO:0007669"/>
    <property type="project" value="UniProtKB-UniRule"/>
</dbReference>
<dbReference type="VEuPathDB" id="MicrosporidiaDB:G9O61_00g011220"/>
<keyword evidence="9" id="KW-0539">Nucleus</keyword>
<feature type="coiled-coil region" evidence="10">
    <location>
        <begin position="4"/>
        <end position="74"/>
    </location>
</feature>
<keyword evidence="6 10" id="KW-0175">Coiled coil</keyword>
<dbReference type="OrthoDB" id="2188707at2759"/>
<dbReference type="GO" id="GO:0005634">
    <property type="term" value="C:nucleus"/>
    <property type="evidence" value="ECO:0007669"/>
    <property type="project" value="UniProtKB-SubCell"/>
</dbReference>
<evidence type="ECO:0000256" key="4">
    <source>
        <dbReference type="ARBA" id="ARBA00022776"/>
    </source>
</evidence>
<comment type="subunit">
    <text evidence="9">Component of the NDC80 complex.</text>
</comment>
<dbReference type="Proteomes" id="UP000034350">
    <property type="component" value="Unassembled WGS sequence"/>
</dbReference>
<dbReference type="VEuPathDB" id="MicrosporidiaDB:NCER_100671"/>
<comment type="similarity">
    <text evidence="1 9">Belongs to the SPC25 family.</text>
</comment>
<gene>
    <name evidence="12" type="ORF">AAJ76_4700017172</name>
</gene>
<evidence type="ECO:0000313" key="12">
    <source>
        <dbReference type="EMBL" id="KKO74752.1"/>
    </source>
</evidence>
<keyword evidence="8 9" id="KW-0137">Centromere</keyword>
<evidence type="ECO:0000256" key="10">
    <source>
        <dbReference type="SAM" id="Coils"/>
    </source>
</evidence>
<accession>A0A0F9YQ14</accession>
<organism evidence="12 13">
    <name type="scientific">Vairimorpha ceranae</name>
    <dbReference type="NCBI Taxonomy" id="40302"/>
    <lineage>
        <taxon>Eukaryota</taxon>
        <taxon>Fungi</taxon>
        <taxon>Fungi incertae sedis</taxon>
        <taxon>Microsporidia</taxon>
        <taxon>Nosematidae</taxon>
        <taxon>Vairimorpha</taxon>
    </lineage>
</organism>
<comment type="function">
    <text evidence="9">Acts as a component of the essential kinetochore-associated NDC80 complex, which is required for chromosome segregation and spindle checkpoint activity.</text>
</comment>
<keyword evidence="5 9" id="KW-0995">Kinetochore</keyword>
<dbReference type="RefSeq" id="XP_024330494.1">
    <property type="nucleotide sequence ID" value="XM_024475723.1"/>
</dbReference>
<keyword evidence="7 9" id="KW-0131">Cell cycle</keyword>
<keyword evidence="2 9" id="KW-0158">Chromosome</keyword>
<dbReference type="GO" id="GO:0031262">
    <property type="term" value="C:Ndc80 complex"/>
    <property type="evidence" value="ECO:0007669"/>
    <property type="project" value="InterPro"/>
</dbReference>
<keyword evidence="4 9" id="KW-0498">Mitosis</keyword>